<dbReference type="Pfam" id="PF00877">
    <property type="entry name" value="NLPC_P60"/>
    <property type="match status" value="1"/>
</dbReference>
<dbReference type="SUPFAM" id="SSF50044">
    <property type="entry name" value="SH3-domain"/>
    <property type="match status" value="1"/>
</dbReference>
<dbReference type="Pfam" id="PF08239">
    <property type="entry name" value="SH3_3"/>
    <property type="match status" value="1"/>
</dbReference>
<dbReference type="InterPro" id="IPR000064">
    <property type="entry name" value="NLP_P60_dom"/>
</dbReference>
<organism evidence="8 9">
    <name type="scientific">Calorimonas adulescens</name>
    <dbReference type="NCBI Taxonomy" id="2606906"/>
    <lineage>
        <taxon>Bacteria</taxon>
        <taxon>Bacillati</taxon>
        <taxon>Bacillota</taxon>
        <taxon>Clostridia</taxon>
        <taxon>Thermoanaerobacterales</taxon>
        <taxon>Thermoanaerobacteraceae</taxon>
        <taxon>Calorimonas</taxon>
    </lineage>
</organism>
<dbReference type="InterPro" id="IPR003646">
    <property type="entry name" value="SH3-like_bac-type"/>
</dbReference>
<dbReference type="RefSeq" id="WP_149545016.1">
    <property type="nucleotide sequence ID" value="NZ_VTPS01000007.1"/>
</dbReference>
<keyword evidence="5" id="KW-0732">Signal</keyword>
<evidence type="ECO:0000313" key="8">
    <source>
        <dbReference type="EMBL" id="TZE82257.1"/>
    </source>
</evidence>
<keyword evidence="3" id="KW-0378">Hydrolase</keyword>
<dbReference type="Proteomes" id="UP000322976">
    <property type="component" value="Unassembled WGS sequence"/>
</dbReference>
<dbReference type="EMBL" id="VTPS01000007">
    <property type="protein sequence ID" value="TZE82257.1"/>
    <property type="molecule type" value="Genomic_DNA"/>
</dbReference>
<name>A0A5D8QCX4_9THEO</name>
<dbReference type="SUPFAM" id="SSF54001">
    <property type="entry name" value="Cysteine proteinases"/>
    <property type="match status" value="1"/>
</dbReference>
<evidence type="ECO:0000259" key="6">
    <source>
        <dbReference type="PROSITE" id="PS51781"/>
    </source>
</evidence>
<comment type="caution">
    <text evidence="8">The sequence shown here is derived from an EMBL/GenBank/DDBJ whole genome shotgun (WGS) entry which is preliminary data.</text>
</comment>
<feature type="domain" description="SH3b" evidence="6">
    <location>
        <begin position="32"/>
        <end position="95"/>
    </location>
</feature>
<dbReference type="SMART" id="SM00287">
    <property type="entry name" value="SH3b"/>
    <property type="match status" value="1"/>
</dbReference>
<dbReference type="Gene3D" id="2.30.30.40">
    <property type="entry name" value="SH3 Domains"/>
    <property type="match status" value="1"/>
</dbReference>
<feature type="chain" id="PRO_5022945754" evidence="5">
    <location>
        <begin position="30"/>
        <end position="224"/>
    </location>
</feature>
<dbReference type="AlphaFoldDB" id="A0A5D8QCX4"/>
<keyword evidence="4" id="KW-0788">Thiol protease</keyword>
<feature type="domain" description="NlpC/P60" evidence="7">
    <location>
        <begin position="101"/>
        <end position="224"/>
    </location>
</feature>
<dbReference type="InterPro" id="IPR038765">
    <property type="entry name" value="Papain-like_cys_pep_sf"/>
</dbReference>
<dbReference type="Gene3D" id="3.90.1720.10">
    <property type="entry name" value="endopeptidase domain like (from Nostoc punctiforme)"/>
    <property type="match status" value="1"/>
</dbReference>
<feature type="signal peptide" evidence="5">
    <location>
        <begin position="1"/>
        <end position="29"/>
    </location>
</feature>
<evidence type="ECO:0000256" key="2">
    <source>
        <dbReference type="ARBA" id="ARBA00022670"/>
    </source>
</evidence>
<dbReference type="GO" id="GO:0006508">
    <property type="term" value="P:proteolysis"/>
    <property type="evidence" value="ECO:0007669"/>
    <property type="project" value="UniProtKB-KW"/>
</dbReference>
<dbReference type="GO" id="GO:0008234">
    <property type="term" value="F:cysteine-type peptidase activity"/>
    <property type="evidence" value="ECO:0007669"/>
    <property type="project" value="UniProtKB-KW"/>
</dbReference>
<reference evidence="8 9" key="1">
    <citation type="submission" date="2019-08" db="EMBL/GenBank/DDBJ databases">
        <title>Calorimonas adulescens gen. nov., sp. nov., an anaerobic thermophilic bacterium from Sakhalin hot spring.</title>
        <authorList>
            <person name="Khomyakova M.A."/>
            <person name="Merkel A.Y."/>
            <person name="Novikov A."/>
            <person name="Bonch-Osmolovskaya E.A."/>
            <person name="Slobodkin A.I."/>
        </authorList>
    </citation>
    <scope>NUCLEOTIDE SEQUENCE [LARGE SCALE GENOMIC DNA]</scope>
    <source>
        <strain evidence="8 9">A05MB</strain>
    </source>
</reference>
<dbReference type="PROSITE" id="PS51781">
    <property type="entry name" value="SH3B"/>
    <property type="match status" value="1"/>
</dbReference>
<accession>A0A5D8QCX4</accession>
<dbReference type="PROSITE" id="PS51935">
    <property type="entry name" value="NLPC_P60"/>
    <property type="match status" value="1"/>
</dbReference>
<evidence type="ECO:0000256" key="3">
    <source>
        <dbReference type="ARBA" id="ARBA00022801"/>
    </source>
</evidence>
<proteinExistence type="inferred from homology"/>
<evidence type="ECO:0000313" key="9">
    <source>
        <dbReference type="Proteomes" id="UP000322976"/>
    </source>
</evidence>
<dbReference type="PANTHER" id="PTHR47053:SF1">
    <property type="entry name" value="MUREIN DD-ENDOPEPTIDASE MEPH-RELATED"/>
    <property type="match status" value="1"/>
</dbReference>
<comment type="similarity">
    <text evidence="1">Belongs to the peptidase C40 family.</text>
</comment>
<evidence type="ECO:0000256" key="5">
    <source>
        <dbReference type="SAM" id="SignalP"/>
    </source>
</evidence>
<evidence type="ECO:0000256" key="1">
    <source>
        <dbReference type="ARBA" id="ARBA00007074"/>
    </source>
</evidence>
<evidence type="ECO:0000256" key="4">
    <source>
        <dbReference type="ARBA" id="ARBA00022807"/>
    </source>
</evidence>
<keyword evidence="2" id="KW-0645">Protease</keyword>
<protein>
    <submittedName>
        <fullName evidence="8">NlpC/P60 family protein</fullName>
    </submittedName>
</protein>
<dbReference type="InterPro" id="IPR051202">
    <property type="entry name" value="Peptidase_C40"/>
</dbReference>
<dbReference type="PANTHER" id="PTHR47053">
    <property type="entry name" value="MUREIN DD-ENDOPEPTIDASE MEPH-RELATED"/>
    <property type="match status" value="1"/>
</dbReference>
<evidence type="ECO:0000259" key="7">
    <source>
        <dbReference type="PROSITE" id="PS51935"/>
    </source>
</evidence>
<keyword evidence="9" id="KW-1185">Reference proteome</keyword>
<sequence>MRTYSRFLLGISVLSTSLMLAGFFNPVLADEFPRGIVTGDNVNLREDPSLDSKVITQVDINNVVMVLGKTDGWYQVKLSDGREGWMSASYVSLGKEDVSRGNGLRDIVDFAERFLGVKYAYGGSSPKGFDCSGFVSYVYKNFGVELPRTSLEQSRFGEAVDKEDLEVGDLVFFKTLGSKRINHVGIYIGDGNFIHSSSGGDEVRIDTLLSGYYNDHYAAARRVK</sequence>
<dbReference type="InterPro" id="IPR036028">
    <property type="entry name" value="SH3-like_dom_sf"/>
</dbReference>
<gene>
    <name evidence="8" type="ORF">FWJ32_05735</name>
</gene>